<dbReference type="InterPro" id="IPR036397">
    <property type="entry name" value="RNaseH_sf"/>
</dbReference>
<dbReference type="PROSITE" id="PS51898">
    <property type="entry name" value="TYR_RECOMBINASE"/>
    <property type="match status" value="1"/>
</dbReference>
<dbReference type="InterPro" id="IPR013762">
    <property type="entry name" value="Integrase-like_cat_sf"/>
</dbReference>
<dbReference type="PANTHER" id="PTHR33050:SF7">
    <property type="entry name" value="RIBONUCLEASE H"/>
    <property type="match status" value="1"/>
</dbReference>
<gene>
    <name evidence="3" type="ORF">EZS28_002403</name>
</gene>
<dbReference type="Proteomes" id="UP000324800">
    <property type="component" value="Unassembled WGS sequence"/>
</dbReference>
<dbReference type="Pfam" id="PF00589">
    <property type="entry name" value="Phage_integrase"/>
    <property type="match status" value="1"/>
</dbReference>
<dbReference type="AlphaFoldDB" id="A0A5J4X6D3"/>
<evidence type="ECO:0000313" key="4">
    <source>
        <dbReference type="Proteomes" id="UP000324800"/>
    </source>
</evidence>
<dbReference type="InterPro" id="IPR011010">
    <property type="entry name" value="DNA_brk_join_enz"/>
</dbReference>
<proteinExistence type="predicted"/>
<dbReference type="GO" id="GO:0003677">
    <property type="term" value="F:DNA binding"/>
    <property type="evidence" value="ECO:0007669"/>
    <property type="project" value="InterPro"/>
</dbReference>
<dbReference type="SUPFAM" id="SSF56349">
    <property type="entry name" value="DNA breaking-rejoining enzymes"/>
    <property type="match status" value="1"/>
</dbReference>
<dbReference type="GO" id="GO:0015074">
    <property type="term" value="P:DNA integration"/>
    <property type="evidence" value="ECO:0007669"/>
    <property type="project" value="InterPro"/>
</dbReference>
<dbReference type="Gene3D" id="3.30.420.10">
    <property type="entry name" value="Ribonuclease H-like superfamily/Ribonuclease H"/>
    <property type="match status" value="1"/>
</dbReference>
<comment type="caution">
    <text evidence="3">The sequence shown here is derived from an EMBL/GenBank/DDBJ whole genome shotgun (WGS) entry which is preliminary data.</text>
</comment>
<dbReference type="PANTHER" id="PTHR33050">
    <property type="entry name" value="REVERSE TRANSCRIPTASE DOMAIN-CONTAINING PROTEIN"/>
    <property type="match status" value="1"/>
</dbReference>
<dbReference type="InterPro" id="IPR002104">
    <property type="entry name" value="Integrase_catalytic"/>
</dbReference>
<evidence type="ECO:0000313" key="3">
    <source>
        <dbReference type="EMBL" id="KAA6402069.1"/>
    </source>
</evidence>
<keyword evidence="1" id="KW-0233">DNA recombination</keyword>
<feature type="domain" description="Tyr recombinase" evidence="2">
    <location>
        <begin position="513"/>
        <end position="702"/>
    </location>
</feature>
<dbReference type="InterPro" id="IPR043502">
    <property type="entry name" value="DNA/RNA_pol_sf"/>
</dbReference>
<dbReference type="GO" id="GO:0006310">
    <property type="term" value="P:DNA recombination"/>
    <property type="evidence" value="ECO:0007669"/>
    <property type="project" value="UniProtKB-KW"/>
</dbReference>
<name>A0A5J4X6D3_9EUKA</name>
<reference evidence="3 4" key="1">
    <citation type="submission" date="2019-03" db="EMBL/GenBank/DDBJ databases">
        <title>Single cell metagenomics reveals metabolic interactions within the superorganism composed of flagellate Streblomastix strix and complex community of Bacteroidetes bacteria on its surface.</title>
        <authorList>
            <person name="Treitli S.C."/>
            <person name="Kolisko M."/>
            <person name="Husnik F."/>
            <person name="Keeling P."/>
            <person name="Hampl V."/>
        </authorList>
    </citation>
    <scope>NUCLEOTIDE SEQUENCE [LARGE SCALE GENOMIC DNA]</scope>
    <source>
        <strain evidence="3">ST1C</strain>
    </source>
</reference>
<evidence type="ECO:0000256" key="1">
    <source>
        <dbReference type="ARBA" id="ARBA00023172"/>
    </source>
</evidence>
<dbReference type="SUPFAM" id="SSF56672">
    <property type="entry name" value="DNA/RNA polymerases"/>
    <property type="match status" value="1"/>
</dbReference>
<organism evidence="3 4">
    <name type="scientific">Streblomastix strix</name>
    <dbReference type="NCBI Taxonomy" id="222440"/>
    <lineage>
        <taxon>Eukaryota</taxon>
        <taxon>Metamonada</taxon>
        <taxon>Preaxostyla</taxon>
        <taxon>Oxymonadida</taxon>
        <taxon>Streblomastigidae</taxon>
        <taxon>Streblomastix</taxon>
    </lineage>
</organism>
<dbReference type="InterPro" id="IPR052055">
    <property type="entry name" value="Hepadnavirus_pol/RT"/>
</dbReference>
<dbReference type="Gene3D" id="1.10.443.10">
    <property type="entry name" value="Intergrase catalytic core"/>
    <property type="match status" value="1"/>
</dbReference>
<protein>
    <submittedName>
        <fullName evidence="3">Putative Transposon Ty3-I Gag-Pol polyprotein</fullName>
    </submittedName>
</protein>
<dbReference type="CDD" id="cd09275">
    <property type="entry name" value="RNase_HI_RT_DIRS1"/>
    <property type="match status" value="1"/>
</dbReference>
<sequence length="738" mass="85491">MPQERRKKMIKQLLNWSHKSMRRQTTSARNLSKMLGRMIYLKPQIRRASLHMKNLYKTLSKAINNNKDWNSMLELQPKLLKEWQWWIKEVKINYPTPFQQIPTQAVLTTDASKRGWGSTLTINSNNKMLTCAGKWSKKWKLTSSNQRELAAVHCAIRRFAKKLKKEKIRSLHLQTDNTTTSFNINRQNSSRSLANLTDRTLLLLEQMQIQIQATYLPGEQNITADALSRLNGAGDYHLESKIFIQLINQAKFPATIDLFANKENKLLKRYCTTQIDKEAVARDAFSISWKNEYPIIHPPIPVIGRCLEIIKQDKISALMILPKWTSQYWWPILMQMASQIYSLGNSGQVLKNGPIANRKGWALPPGEIIAVQIQQDKEVQMEKDFTDKHQYHVEQPTKQQKIKQNNYKEVGEDINKDWDMSPSTQKTQEINAQELKDLKQPQILILNFIEWQREQEASSACIINSKAALSTLLIAIGHQQGQIYNNTTANAVKIDRRNTAKKIKDQETYNVDQILNYIRQRVESDQILSELEIQAITLTIIMIVTTRRMSEIQRCQLNQSETTSDIIKLESDIYKIGGAPIQLTLKRAKDSRVCPVTWFKKWWQYQQQRSVDGKYLWWNFQKQTTASADYCSRQAKQIIAAAGEKRKFRITELRSASITKAIDSGIPMQAINSWSVHSDANKTLQRYYFRANSDQIIDAVLAPKQVYQFFQLPVLKQKRGSFERAVGLQYNQLAGYTC</sequence>
<dbReference type="OrthoDB" id="5949486at2759"/>
<dbReference type="EMBL" id="SNRW01000290">
    <property type="protein sequence ID" value="KAA6402069.1"/>
    <property type="molecule type" value="Genomic_DNA"/>
</dbReference>
<accession>A0A5J4X6D3</accession>
<evidence type="ECO:0000259" key="2">
    <source>
        <dbReference type="PROSITE" id="PS51898"/>
    </source>
</evidence>